<feature type="transmembrane region" description="Helical" evidence="8">
    <location>
        <begin position="135"/>
        <end position="154"/>
    </location>
</feature>
<keyword evidence="3" id="KW-0808">Transferase</keyword>
<comment type="similarity">
    <text evidence="2">Belongs to the bacterial sugar transferase family.</text>
</comment>
<dbReference type="InterPro" id="IPR003362">
    <property type="entry name" value="Bact_transf"/>
</dbReference>
<feature type="transmembrane region" description="Helical" evidence="8">
    <location>
        <begin position="66"/>
        <end position="86"/>
    </location>
</feature>
<evidence type="ECO:0000256" key="3">
    <source>
        <dbReference type="ARBA" id="ARBA00022679"/>
    </source>
</evidence>
<feature type="transmembrane region" description="Helical" evidence="8">
    <location>
        <begin position="303"/>
        <end position="324"/>
    </location>
</feature>
<dbReference type="Proteomes" id="UP001139104">
    <property type="component" value="Unassembled WGS sequence"/>
</dbReference>
<evidence type="ECO:0000259" key="9">
    <source>
        <dbReference type="Pfam" id="PF02397"/>
    </source>
</evidence>
<evidence type="ECO:0000256" key="7">
    <source>
        <dbReference type="ARBA" id="ARBA00023169"/>
    </source>
</evidence>
<dbReference type="RefSeq" id="WP_243068314.1">
    <property type="nucleotide sequence ID" value="NZ_JAIVFK010000001.1"/>
</dbReference>
<comment type="caution">
    <text evidence="10">The sequence shown here is derived from an EMBL/GenBank/DDBJ whole genome shotgun (WGS) entry which is preliminary data.</text>
</comment>
<evidence type="ECO:0000256" key="2">
    <source>
        <dbReference type="ARBA" id="ARBA00006464"/>
    </source>
</evidence>
<dbReference type="InterPro" id="IPR017475">
    <property type="entry name" value="EPS_sugar_tfrase"/>
</dbReference>
<evidence type="ECO:0000256" key="8">
    <source>
        <dbReference type="SAM" id="Phobius"/>
    </source>
</evidence>
<evidence type="ECO:0000256" key="6">
    <source>
        <dbReference type="ARBA" id="ARBA00023136"/>
    </source>
</evidence>
<keyword evidence="5 8" id="KW-1133">Transmembrane helix</keyword>
<accession>A0ABS9Z9P9</accession>
<keyword evidence="7" id="KW-0270">Exopolysaccharide synthesis</keyword>
<dbReference type="PANTHER" id="PTHR30576:SF21">
    <property type="entry name" value="UDP-GLUCOSE:UNDECAPRENYL-PHOSPHATE GLUCOSE-1-PHOSPHATE TRANSFERASE"/>
    <property type="match status" value="1"/>
</dbReference>
<evidence type="ECO:0000256" key="1">
    <source>
        <dbReference type="ARBA" id="ARBA00004141"/>
    </source>
</evidence>
<keyword evidence="11" id="KW-1185">Reference proteome</keyword>
<dbReference type="EMBL" id="JAIVFP010000001">
    <property type="protein sequence ID" value="MCI4684418.1"/>
    <property type="molecule type" value="Genomic_DNA"/>
</dbReference>
<protein>
    <submittedName>
        <fullName evidence="10">Exopolysaccharide biosynthesis polyprenyl glycosylphosphotransferase</fullName>
    </submittedName>
</protein>
<evidence type="ECO:0000256" key="5">
    <source>
        <dbReference type="ARBA" id="ARBA00022989"/>
    </source>
</evidence>
<feature type="transmembrane region" description="Helical" evidence="8">
    <location>
        <begin position="107"/>
        <end position="129"/>
    </location>
</feature>
<reference evidence="10" key="1">
    <citation type="journal article" date="2022" name="ISME J.">
        <title>Identification of active gaseous-alkane degraders at natural gas seeps.</title>
        <authorList>
            <person name="Farhan Ul Haque M."/>
            <person name="Hernandez M."/>
            <person name="Crombie A.T."/>
            <person name="Murrell J.C."/>
        </authorList>
    </citation>
    <scope>NUCLEOTIDE SEQUENCE</scope>
    <source>
        <strain evidence="10">PC2</strain>
    </source>
</reference>
<keyword evidence="4 8" id="KW-0812">Transmembrane</keyword>
<gene>
    <name evidence="10" type="ORF">K2U94_16885</name>
</gene>
<feature type="domain" description="Bacterial sugar transferase" evidence="9">
    <location>
        <begin position="298"/>
        <end position="482"/>
    </location>
</feature>
<comment type="subcellular location">
    <subcellularLocation>
        <location evidence="1">Membrane</location>
        <topology evidence="1">Multi-pass membrane protein</topology>
    </subcellularLocation>
</comment>
<evidence type="ECO:0000313" key="10">
    <source>
        <dbReference type="EMBL" id="MCI4684418.1"/>
    </source>
</evidence>
<evidence type="ECO:0000256" key="4">
    <source>
        <dbReference type="ARBA" id="ARBA00022692"/>
    </source>
</evidence>
<feature type="transmembrane region" description="Helical" evidence="8">
    <location>
        <begin position="36"/>
        <end position="60"/>
    </location>
</feature>
<dbReference type="PANTHER" id="PTHR30576">
    <property type="entry name" value="COLANIC BIOSYNTHESIS UDP-GLUCOSE LIPID CARRIER TRANSFERASE"/>
    <property type="match status" value="1"/>
</dbReference>
<sequence length="488" mass="53250">MNAHNRMIVAARAESAAPRDAPHPRKRRKWPIRHQAVAPLVALADVAAILVASVLAALAAPIESGVVDFGKALGSTILVSALFVSLQQIRDKYRPAELLALRNQLRAVALAWASVFILLAAVVAASDIGGHMPRGAGLFAALSLFMLTAVRILAKRLLAIGIGGRRFAGHKALLLTDQPKRSAVDSDQTLATLGFSVAQSFVLPPPDAGSGERKRFSARVIDYVQGSDVEEIVIDADPKSWRQLRSFLGDLRVLPLPILFVPIGAPADFFRRPTRDLGGALCVELQPSPLAEAEHAAKRALDLIGAGLALVLLAPLLVAAAIAIKLDSPGPVLFRQQRCGFNGRSFTIRKFRTMSVLEDGPTVVQARQDDQRVTRVGKWLRRTSIDELPQLFNVIGGSMCLVGPRPHALAHDNEFDKLVRNYAFRRRVKPGLTGWAQIHGCRGPTPNAAAVERRVEYDLWYVDNWSLRLDMVILLKTPFELLRGRNAF</sequence>
<dbReference type="Pfam" id="PF02397">
    <property type="entry name" value="Bac_transf"/>
    <property type="match status" value="1"/>
</dbReference>
<keyword evidence="6 8" id="KW-0472">Membrane</keyword>
<dbReference type="NCBIfam" id="TIGR03025">
    <property type="entry name" value="EPS_sugtrans"/>
    <property type="match status" value="1"/>
</dbReference>
<name>A0ABS9Z9P9_9HYPH</name>
<proteinExistence type="inferred from homology"/>
<organism evidence="10 11">
    <name type="scientific">Candidatus Rhodoblastus alkanivorans</name>
    <dbReference type="NCBI Taxonomy" id="2954117"/>
    <lineage>
        <taxon>Bacteria</taxon>
        <taxon>Pseudomonadati</taxon>
        <taxon>Pseudomonadota</taxon>
        <taxon>Alphaproteobacteria</taxon>
        <taxon>Hyphomicrobiales</taxon>
        <taxon>Rhodoblastaceae</taxon>
        <taxon>Rhodoblastus</taxon>
    </lineage>
</organism>
<evidence type="ECO:0000313" key="11">
    <source>
        <dbReference type="Proteomes" id="UP001139104"/>
    </source>
</evidence>